<evidence type="ECO:0000256" key="15">
    <source>
        <dbReference type="SAM" id="MobiDB-lite"/>
    </source>
</evidence>
<keyword evidence="2 14" id="KW-0547">Nucleotide-binding</keyword>
<feature type="binding site" evidence="14">
    <location>
        <begin position="34"/>
        <end position="41"/>
    </location>
    <ligand>
        <name>ATP</name>
        <dbReference type="ChEBI" id="CHEBI:30616"/>
    </ligand>
</feature>
<evidence type="ECO:0000256" key="1">
    <source>
        <dbReference type="ARBA" id="ARBA00022722"/>
    </source>
</evidence>
<evidence type="ECO:0000256" key="14">
    <source>
        <dbReference type="PROSITE-ProRule" id="PRU00560"/>
    </source>
</evidence>
<dbReference type="RefSeq" id="WP_106087835.1">
    <property type="nucleotide sequence ID" value="NZ_PVNL01000019.1"/>
</dbReference>
<feature type="compositionally biased region" description="Basic and acidic residues" evidence="15">
    <location>
        <begin position="1059"/>
        <end position="1073"/>
    </location>
</feature>
<feature type="region of interest" description="Disordered" evidence="15">
    <location>
        <begin position="1"/>
        <end position="22"/>
    </location>
</feature>
<evidence type="ECO:0000256" key="13">
    <source>
        <dbReference type="ARBA" id="ARBA00048988"/>
    </source>
</evidence>
<dbReference type="GO" id="GO:0004527">
    <property type="term" value="F:exonuclease activity"/>
    <property type="evidence" value="ECO:0007669"/>
    <property type="project" value="UniProtKB-KW"/>
</dbReference>
<dbReference type="GO" id="GO:0000725">
    <property type="term" value="P:recombinational repair"/>
    <property type="evidence" value="ECO:0007669"/>
    <property type="project" value="TreeGrafter"/>
</dbReference>
<dbReference type="Pfam" id="PF13361">
    <property type="entry name" value="UvrD_C"/>
    <property type="match status" value="1"/>
</dbReference>
<dbReference type="Gene3D" id="3.90.320.10">
    <property type="match status" value="1"/>
</dbReference>
<sequence length="1343" mass="148156">MNELEPHEYELEPEPEPEPEQGSLELDANLVLAAGAGAGKTHALVTVALGLYVGAGRSQREPLEPAQVWAVTFTEKAARELRQRIVARAAALADDPEAALADEPELTEMLGDRQLGPGRWRAILDQLPAAPIGTFHSLCGQLLRSFAVEAGVDPSFGVLDENAATELFARTLDEVLLRELEDSDDGGDSDSHTRAAARALGGPDILRAALRRLHGKLGEEGRDPQSLLTDATGQPQPGFDRKLAWAAFADACQALADSIALLEESREDRLRPTLRALAIERRRIGDCAPRQVERWYPAMVRVASQRRGKGTLPKRAKRVWEPFAAAWEQVQDCVASLEEQELARRIVALLDAIARAYAAEKQRLQVLDFVDLVRGAHDLLRDDRVVRRQVKQRLGALLVDEFQDTNGLQLDLVHLLAEARDLERAVPRGARASALLPLGARCFAAVGDRKQSIYEFRGADVSLFQSLAARARSGGAGLRLHALRRSWRSRPRLVEFCNQLFARLLISDDPEGFAVDWIEDVDRLTPVREDHEDQVGIPAVQLLCSDPTEDARTRRTQEARRMAEHLRLLLDARPPLGRTDADGRPKPLRGADVAILMRTHSHVARYRKALSELGIASVVVGGRGFYAAREVRELAVLMLAIADPRDSLASAGVWRSPVWGICDASIVELATAEQLRLADHVAGCAVELSAPEDAATVTQVARLVDRLHHELDRLGPARVLRFAVDRLGLRQVLAWDDAGEQRIANVDKLIALLGSREFAGLGAVATARRLIERGEDLLDREAPAEVAAAADPDAVRIMTVHAAKGLEFPVVIVPELGAEPRGQEGPVVFERELGLAVVSPDFVGRRRPSPHAQAINERLAARRDAESRRLLYVACTRARDLLVLIGDAPEGRGSEGNWRKLIDAALPELDELVEVVDAGPVIQTDEHAPASAIQWLLDRVEAVRRAATSAPVPAPAASDASSDTVLDREWKPVATTAPQPTPDRDPRDPDESPEQLRRAYQRSEALHLRDCELEVSLSGLAEFDKCPRRYLLTHVVGLETPEHEQREAMRGLQLLPFVPRDRGDEHDPGDRRPPSLAEARARGRLVHYLLGRVDLDRLGRNPAQALDGFAAQDHIPDSLWAELRDDLLRFAARPWVHELIEIQRSDPRRVLRSLPFALQVLGEHAPAQEPPDQTTRPQLDLFAPITTAAAAPPEGCVIVRGRIDLVWIDDDGRLNLVDWQYGRAPTDPSSILDPDQVAGFRRLTQAWALRRLWGDAIGLRAGAVFLREHEADPGLRELDAATLARFDQRLRGTAARLLRVELGDDTTAQPWPKLEQPAACGECIHIARCWRPEREAPEPPPEE</sequence>
<keyword evidence="5 14" id="KW-0347">Helicase</keyword>
<feature type="compositionally biased region" description="Basic and acidic residues" evidence="15">
    <location>
        <begin position="982"/>
        <end position="996"/>
    </location>
</feature>
<keyword evidence="7 14" id="KW-0067">ATP-binding</keyword>
<dbReference type="InterPro" id="IPR011604">
    <property type="entry name" value="PDDEXK-like_dom_sf"/>
</dbReference>
<organism evidence="18 19">
    <name type="scientific">Enhygromyxa salina</name>
    <dbReference type="NCBI Taxonomy" id="215803"/>
    <lineage>
        <taxon>Bacteria</taxon>
        <taxon>Pseudomonadati</taxon>
        <taxon>Myxococcota</taxon>
        <taxon>Polyangia</taxon>
        <taxon>Nannocystales</taxon>
        <taxon>Nannocystaceae</taxon>
        <taxon>Enhygromyxa</taxon>
    </lineage>
</organism>
<feature type="compositionally biased region" description="Low complexity" evidence="15">
    <location>
        <begin position="948"/>
        <end position="964"/>
    </location>
</feature>
<evidence type="ECO:0000256" key="11">
    <source>
        <dbReference type="ARBA" id="ARBA00034617"/>
    </source>
</evidence>
<dbReference type="Gene3D" id="3.40.50.300">
    <property type="entry name" value="P-loop containing nucleotide triphosphate hydrolases"/>
    <property type="match status" value="4"/>
</dbReference>
<dbReference type="Gene3D" id="1.10.486.10">
    <property type="entry name" value="PCRA, domain 4"/>
    <property type="match status" value="1"/>
</dbReference>
<feature type="domain" description="UvrD-like helicase ATP-binding" evidence="16">
    <location>
        <begin position="13"/>
        <end position="490"/>
    </location>
</feature>
<dbReference type="GO" id="GO:0003677">
    <property type="term" value="F:DNA binding"/>
    <property type="evidence" value="ECO:0007669"/>
    <property type="project" value="UniProtKB-KW"/>
</dbReference>
<comment type="catalytic activity">
    <reaction evidence="11">
        <text>Couples ATP hydrolysis with the unwinding of duplex DNA by translocating in the 3'-5' direction.</text>
        <dbReference type="EC" id="5.6.2.4"/>
    </reaction>
</comment>
<dbReference type="InterPro" id="IPR014017">
    <property type="entry name" value="DNA_helicase_UvrD-like_C"/>
</dbReference>
<reference evidence="18 19" key="1">
    <citation type="submission" date="2018-03" db="EMBL/GenBank/DDBJ databases">
        <title>Draft Genome Sequences of the Obligatory Marine Myxobacteria Enhygromyxa salina SWB007.</title>
        <authorList>
            <person name="Poehlein A."/>
            <person name="Moghaddam J.A."/>
            <person name="Harms H."/>
            <person name="Alanjari M."/>
            <person name="Koenig G.M."/>
            <person name="Daniel R."/>
            <person name="Schaeberle T.F."/>
        </authorList>
    </citation>
    <scope>NUCLEOTIDE SEQUENCE [LARGE SCALE GENOMIC DNA]</scope>
    <source>
        <strain evidence="18 19">SWB007</strain>
    </source>
</reference>
<comment type="caution">
    <text evidence="18">The sequence shown here is derived from an EMBL/GenBank/DDBJ whole genome shotgun (WGS) entry which is preliminary data.</text>
</comment>
<keyword evidence="3" id="KW-0227">DNA damage</keyword>
<dbReference type="GO" id="GO:0043138">
    <property type="term" value="F:3'-5' DNA helicase activity"/>
    <property type="evidence" value="ECO:0007669"/>
    <property type="project" value="UniProtKB-EC"/>
</dbReference>
<evidence type="ECO:0000259" key="16">
    <source>
        <dbReference type="PROSITE" id="PS51198"/>
    </source>
</evidence>
<evidence type="ECO:0000259" key="17">
    <source>
        <dbReference type="PROSITE" id="PS51217"/>
    </source>
</evidence>
<dbReference type="PANTHER" id="PTHR11070">
    <property type="entry name" value="UVRD / RECB / PCRA DNA HELICASE FAMILY MEMBER"/>
    <property type="match status" value="1"/>
</dbReference>
<evidence type="ECO:0000256" key="10">
    <source>
        <dbReference type="ARBA" id="ARBA00023235"/>
    </source>
</evidence>
<dbReference type="EMBL" id="PVNL01000019">
    <property type="protein sequence ID" value="PRQ09520.1"/>
    <property type="molecule type" value="Genomic_DNA"/>
</dbReference>
<gene>
    <name evidence="18" type="primary">addA_1</name>
    <name evidence="18" type="ORF">ENSA7_07620</name>
</gene>
<dbReference type="Pfam" id="PF00580">
    <property type="entry name" value="UvrD-helicase"/>
    <property type="match status" value="1"/>
</dbReference>
<feature type="compositionally biased region" description="Basic and acidic residues" evidence="15">
    <location>
        <begin position="1"/>
        <end position="10"/>
    </location>
</feature>
<evidence type="ECO:0000256" key="6">
    <source>
        <dbReference type="ARBA" id="ARBA00022839"/>
    </source>
</evidence>
<dbReference type="Pfam" id="PF12705">
    <property type="entry name" value="PDDEXK_1"/>
    <property type="match status" value="1"/>
</dbReference>
<evidence type="ECO:0000313" key="19">
    <source>
        <dbReference type="Proteomes" id="UP000238823"/>
    </source>
</evidence>
<dbReference type="GO" id="GO:0016887">
    <property type="term" value="F:ATP hydrolysis activity"/>
    <property type="evidence" value="ECO:0007669"/>
    <property type="project" value="RHEA"/>
</dbReference>
<evidence type="ECO:0000256" key="7">
    <source>
        <dbReference type="ARBA" id="ARBA00022840"/>
    </source>
</evidence>
<keyword evidence="4 14" id="KW-0378">Hydrolase</keyword>
<protein>
    <recommendedName>
        <fullName evidence="12">DNA 3'-5' helicase</fullName>
        <ecNumber evidence="12">5.6.2.4</ecNumber>
    </recommendedName>
</protein>
<dbReference type="PROSITE" id="PS51217">
    <property type="entry name" value="UVRD_HELICASE_CTER"/>
    <property type="match status" value="1"/>
</dbReference>
<dbReference type="InterPro" id="IPR038726">
    <property type="entry name" value="PDDEXK_AddAB-type"/>
</dbReference>
<feature type="domain" description="UvrD-like helicase C-terminal" evidence="17">
    <location>
        <begin position="508"/>
        <end position="805"/>
    </location>
</feature>
<dbReference type="PROSITE" id="PS51198">
    <property type="entry name" value="UVRD_HELICASE_ATP_BIND"/>
    <property type="match status" value="1"/>
</dbReference>
<dbReference type="PANTHER" id="PTHR11070:SF55">
    <property type="entry name" value="DNA 3'-5' HELICASE"/>
    <property type="match status" value="1"/>
</dbReference>
<keyword evidence="8" id="KW-0238">DNA-binding</keyword>
<dbReference type="InterPro" id="IPR014016">
    <property type="entry name" value="UvrD-like_ATP-bd"/>
</dbReference>
<evidence type="ECO:0000256" key="4">
    <source>
        <dbReference type="ARBA" id="ARBA00022801"/>
    </source>
</evidence>
<dbReference type="InterPro" id="IPR027417">
    <property type="entry name" value="P-loop_NTPase"/>
</dbReference>
<keyword evidence="1" id="KW-0540">Nuclease</keyword>
<name>A0A2S9YWQ1_9BACT</name>
<evidence type="ECO:0000256" key="12">
    <source>
        <dbReference type="ARBA" id="ARBA00034808"/>
    </source>
</evidence>
<evidence type="ECO:0000256" key="3">
    <source>
        <dbReference type="ARBA" id="ARBA00022763"/>
    </source>
</evidence>
<dbReference type="OrthoDB" id="9810135at2"/>
<dbReference type="GO" id="GO:0005524">
    <property type="term" value="F:ATP binding"/>
    <property type="evidence" value="ECO:0007669"/>
    <property type="project" value="UniProtKB-UniRule"/>
</dbReference>
<dbReference type="GO" id="GO:0005829">
    <property type="term" value="C:cytosol"/>
    <property type="evidence" value="ECO:0007669"/>
    <property type="project" value="TreeGrafter"/>
</dbReference>
<evidence type="ECO:0000256" key="2">
    <source>
        <dbReference type="ARBA" id="ARBA00022741"/>
    </source>
</evidence>
<evidence type="ECO:0000256" key="8">
    <source>
        <dbReference type="ARBA" id="ARBA00023125"/>
    </source>
</evidence>
<feature type="region of interest" description="Disordered" evidence="15">
    <location>
        <begin position="948"/>
        <end position="996"/>
    </location>
</feature>
<evidence type="ECO:0000256" key="5">
    <source>
        <dbReference type="ARBA" id="ARBA00022806"/>
    </source>
</evidence>
<dbReference type="Proteomes" id="UP000238823">
    <property type="component" value="Unassembled WGS sequence"/>
</dbReference>
<keyword evidence="6" id="KW-0269">Exonuclease</keyword>
<keyword evidence="9" id="KW-0234">DNA repair</keyword>
<comment type="catalytic activity">
    <reaction evidence="13">
        <text>ATP + H2O = ADP + phosphate + H(+)</text>
        <dbReference type="Rhea" id="RHEA:13065"/>
        <dbReference type="ChEBI" id="CHEBI:15377"/>
        <dbReference type="ChEBI" id="CHEBI:15378"/>
        <dbReference type="ChEBI" id="CHEBI:30616"/>
        <dbReference type="ChEBI" id="CHEBI:43474"/>
        <dbReference type="ChEBI" id="CHEBI:456216"/>
        <dbReference type="EC" id="5.6.2.4"/>
    </reaction>
</comment>
<keyword evidence="10" id="KW-0413">Isomerase</keyword>
<evidence type="ECO:0000313" key="18">
    <source>
        <dbReference type="EMBL" id="PRQ09520.1"/>
    </source>
</evidence>
<accession>A0A2S9YWQ1</accession>
<feature type="region of interest" description="Disordered" evidence="15">
    <location>
        <begin position="1058"/>
        <end position="1078"/>
    </location>
</feature>
<evidence type="ECO:0000256" key="9">
    <source>
        <dbReference type="ARBA" id="ARBA00023204"/>
    </source>
</evidence>
<proteinExistence type="predicted"/>
<dbReference type="GO" id="GO:0033202">
    <property type="term" value="C:DNA helicase complex"/>
    <property type="evidence" value="ECO:0007669"/>
    <property type="project" value="TreeGrafter"/>
</dbReference>
<dbReference type="InterPro" id="IPR000212">
    <property type="entry name" value="DNA_helicase_UvrD/REP"/>
</dbReference>
<dbReference type="EC" id="5.6.2.4" evidence="12"/>
<dbReference type="SUPFAM" id="SSF52540">
    <property type="entry name" value="P-loop containing nucleoside triphosphate hydrolases"/>
    <property type="match status" value="1"/>
</dbReference>